<dbReference type="Proteomes" id="UP000593574">
    <property type="component" value="Unassembled WGS sequence"/>
</dbReference>
<reference evidence="1 2" key="1">
    <citation type="journal article" date="2019" name="Genome Biol. Evol.">
        <title>Insights into the evolution of the New World diploid cottons (Gossypium, subgenus Houzingenia) based on genome sequencing.</title>
        <authorList>
            <person name="Grover C.E."/>
            <person name="Arick M.A. 2nd"/>
            <person name="Thrash A."/>
            <person name="Conover J.L."/>
            <person name="Sanders W.S."/>
            <person name="Peterson D.G."/>
            <person name="Frelichowski J.E."/>
            <person name="Scheffler J.A."/>
            <person name="Scheffler B.E."/>
            <person name="Wendel J.F."/>
        </authorList>
    </citation>
    <scope>NUCLEOTIDE SEQUENCE [LARGE SCALE GENOMIC DNA]</scope>
    <source>
        <strain evidence="1">4</strain>
        <tissue evidence="1">Leaf</tissue>
    </source>
</reference>
<evidence type="ECO:0000313" key="2">
    <source>
        <dbReference type="Proteomes" id="UP000593574"/>
    </source>
</evidence>
<evidence type="ECO:0000313" key="1">
    <source>
        <dbReference type="EMBL" id="MBA0722252.1"/>
    </source>
</evidence>
<dbReference type="EMBL" id="JABEZV010000010">
    <property type="protein sequence ID" value="MBA0722252.1"/>
    <property type="molecule type" value="Genomic_DNA"/>
</dbReference>
<name>A0A7J9AEF4_9ROSI</name>
<proteinExistence type="predicted"/>
<gene>
    <name evidence="1" type="ORF">Golax_002940</name>
</gene>
<accession>A0A7J9AEF4</accession>
<dbReference type="AlphaFoldDB" id="A0A7J9AEF4"/>
<evidence type="ECO:0008006" key="3">
    <source>
        <dbReference type="Google" id="ProtNLM"/>
    </source>
</evidence>
<organism evidence="1 2">
    <name type="scientific">Gossypium laxum</name>
    <dbReference type="NCBI Taxonomy" id="34288"/>
    <lineage>
        <taxon>Eukaryota</taxon>
        <taxon>Viridiplantae</taxon>
        <taxon>Streptophyta</taxon>
        <taxon>Embryophyta</taxon>
        <taxon>Tracheophyta</taxon>
        <taxon>Spermatophyta</taxon>
        <taxon>Magnoliopsida</taxon>
        <taxon>eudicotyledons</taxon>
        <taxon>Gunneridae</taxon>
        <taxon>Pentapetalae</taxon>
        <taxon>rosids</taxon>
        <taxon>malvids</taxon>
        <taxon>Malvales</taxon>
        <taxon>Malvaceae</taxon>
        <taxon>Malvoideae</taxon>
        <taxon>Gossypium</taxon>
    </lineage>
</organism>
<comment type="caution">
    <text evidence="1">The sequence shown here is derived from an EMBL/GenBank/DDBJ whole genome shotgun (WGS) entry which is preliminary data.</text>
</comment>
<keyword evidence="2" id="KW-1185">Reference proteome</keyword>
<sequence length="63" mass="7296">METEIVASRGVLRDHSWNYERVLIQTNSVEVVKAIQNLFLSSSNSVLTMWIHLLLKKVGQWLL</sequence>
<protein>
    <recommendedName>
        <fullName evidence="3">RNase H type-1 domain-containing protein</fullName>
    </recommendedName>
</protein>